<comment type="caution">
    <text evidence="2">The sequence shown here is derived from an EMBL/GenBank/DDBJ whole genome shotgun (WGS) entry which is preliminary data.</text>
</comment>
<evidence type="ECO:0000313" key="3">
    <source>
        <dbReference type="Proteomes" id="UP000269335"/>
    </source>
</evidence>
<protein>
    <submittedName>
        <fullName evidence="2">Uncharacterized protein</fullName>
    </submittedName>
</protein>
<accession>A0AB37Q3S8</accession>
<feature type="compositionally biased region" description="Basic residues" evidence="1">
    <location>
        <begin position="1"/>
        <end position="12"/>
    </location>
</feature>
<name>A0AB37Q3S8_PSECA</name>
<dbReference type="EMBL" id="RBPH01000255">
    <property type="protein sequence ID" value="RMN76632.1"/>
    <property type="molecule type" value="Genomic_DNA"/>
</dbReference>
<dbReference type="AlphaFoldDB" id="A0AB37Q3S8"/>
<evidence type="ECO:0000256" key="1">
    <source>
        <dbReference type="SAM" id="MobiDB-lite"/>
    </source>
</evidence>
<gene>
    <name evidence="2" type="ORF">ALQ53_200168</name>
</gene>
<dbReference type="Proteomes" id="UP000269335">
    <property type="component" value="Unassembled WGS sequence"/>
</dbReference>
<proteinExistence type="predicted"/>
<organism evidence="2 3">
    <name type="scientific">Pseudomonas cannabina</name>
    <dbReference type="NCBI Taxonomy" id="86840"/>
    <lineage>
        <taxon>Bacteria</taxon>
        <taxon>Pseudomonadati</taxon>
        <taxon>Pseudomonadota</taxon>
        <taxon>Gammaproteobacteria</taxon>
        <taxon>Pseudomonadales</taxon>
        <taxon>Pseudomonadaceae</taxon>
        <taxon>Pseudomonas</taxon>
    </lineage>
</organism>
<evidence type="ECO:0000313" key="2">
    <source>
        <dbReference type="EMBL" id="RMN76632.1"/>
    </source>
</evidence>
<feature type="region of interest" description="Disordered" evidence="1">
    <location>
        <begin position="1"/>
        <end position="27"/>
    </location>
</feature>
<sequence>MTTKARGSKKPTRPVPPAPIGWPRADPAALDKFDPATKTCTMNCGPHAHDPRSRKERLFLCSDC</sequence>
<reference evidence="2 3" key="1">
    <citation type="submission" date="2018-08" db="EMBL/GenBank/DDBJ databases">
        <title>Recombination of ecologically and evolutionarily significant loci maintains genetic cohesion in the Pseudomonas syringae species complex.</title>
        <authorList>
            <person name="Dillon M."/>
            <person name="Thakur S."/>
            <person name="Almeida R.N.D."/>
            <person name="Weir B.S."/>
            <person name="Guttman D.S."/>
        </authorList>
    </citation>
    <scope>NUCLEOTIDE SEQUENCE [LARGE SCALE GENOMIC DNA]</scope>
    <source>
        <strain evidence="2 3">ICMP 15201</strain>
    </source>
</reference>